<reference evidence="2" key="1">
    <citation type="submission" date="2022-04" db="EMBL/GenBank/DDBJ databases">
        <title>A functionally conserved STORR gene fusion in Papaver species that diverged 16.8 million years ago.</title>
        <authorList>
            <person name="Catania T."/>
        </authorList>
    </citation>
    <scope>NUCLEOTIDE SEQUENCE</scope>
    <source>
        <strain evidence="2">S-188037</strain>
    </source>
</reference>
<organism evidence="2 3">
    <name type="scientific">Papaver atlanticum</name>
    <dbReference type="NCBI Taxonomy" id="357466"/>
    <lineage>
        <taxon>Eukaryota</taxon>
        <taxon>Viridiplantae</taxon>
        <taxon>Streptophyta</taxon>
        <taxon>Embryophyta</taxon>
        <taxon>Tracheophyta</taxon>
        <taxon>Spermatophyta</taxon>
        <taxon>Magnoliopsida</taxon>
        <taxon>Ranunculales</taxon>
        <taxon>Papaveraceae</taxon>
        <taxon>Papaveroideae</taxon>
        <taxon>Papaver</taxon>
    </lineage>
</organism>
<dbReference type="EMBL" id="JAJJMB010004055">
    <property type="protein sequence ID" value="KAI3944456.1"/>
    <property type="molecule type" value="Genomic_DNA"/>
</dbReference>
<accession>A0AAD4T700</accession>
<gene>
    <name evidence="2" type="ORF">MKW98_006617</name>
</gene>
<feature type="compositionally biased region" description="Polar residues" evidence="1">
    <location>
        <begin position="1"/>
        <end position="20"/>
    </location>
</feature>
<comment type="caution">
    <text evidence="2">The sequence shown here is derived from an EMBL/GenBank/DDBJ whole genome shotgun (WGS) entry which is preliminary data.</text>
</comment>
<sequence>AGVFTSSSEAPEQGIGSQTPMHRAQTPLHPYMTPMRDQGGETPVHSGMRTPMRHQAWNPYAISTY</sequence>
<dbReference type="Proteomes" id="UP001202328">
    <property type="component" value="Unassembled WGS sequence"/>
</dbReference>
<evidence type="ECO:0000256" key="1">
    <source>
        <dbReference type="SAM" id="MobiDB-lite"/>
    </source>
</evidence>
<name>A0AAD4T700_9MAGN</name>
<dbReference type="AlphaFoldDB" id="A0AAD4T700"/>
<keyword evidence="3" id="KW-1185">Reference proteome</keyword>
<evidence type="ECO:0000313" key="3">
    <source>
        <dbReference type="Proteomes" id="UP001202328"/>
    </source>
</evidence>
<feature type="non-terminal residue" evidence="2">
    <location>
        <position position="1"/>
    </location>
</feature>
<feature type="region of interest" description="Disordered" evidence="1">
    <location>
        <begin position="1"/>
        <end position="51"/>
    </location>
</feature>
<evidence type="ECO:0000313" key="2">
    <source>
        <dbReference type="EMBL" id="KAI3944456.1"/>
    </source>
</evidence>
<protein>
    <submittedName>
        <fullName evidence="2">Uncharacterized protein</fullName>
    </submittedName>
</protein>
<proteinExistence type="predicted"/>